<dbReference type="Proteomes" id="UP001230220">
    <property type="component" value="Unassembled WGS sequence"/>
</dbReference>
<protein>
    <submittedName>
        <fullName evidence="1">Uncharacterized protein</fullName>
    </submittedName>
</protein>
<proteinExistence type="predicted"/>
<evidence type="ECO:0000313" key="2">
    <source>
        <dbReference type="Proteomes" id="UP001230220"/>
    </source>
</evidence>
<sequence length="115" mass="13683">MKRNLVYLNELSRSNNFTGEESKRYFNNEFEESIAYSNVYLRYSVAPEVKSIFTENSYLVRAINPKDLTSYEKTLGMINISSFELYNEAYNAQYNYVLIKEIFIIYFNIYSLLII</sequence>
<accession>A0ABU0E4Q4</accession>
<dbReference type="EMBL" id="JAUSUR010000004">
    <property type="protein sequence ID" value="MDQ0361872.1"/>
    <property type="molecule type" value="Genomic_DNA"/>
</dbReference>
<evidence type="ECO:0000313" key="1">
    <source>
        <dbReference type="EMBL" id="MDQ0361872.1"/>
    </source>
</evidence>
<name>A0ABU0E4Q4_9FIRM</name>
<organism evidence="1 2">
    <name type="scientific">Breznakia pachnodae</name>
    <dbReference type="NCBI Taxonomy" id="265178"/>
    <lineage>
        <taxon>Bacteria</taxon>
        <taxon>Bacillati</taxon>
        <taxon>Bacillota</taxon>
        <taxon>Erysipelotrichia</taxon>
        <taxon>Erysipelotrichales</taxon>
        <taxon>Erysipelotrichaceae</taxon>
        <taxon>Breznakia</taxon>
    </lineage>
</organism>
<gene>
    <name evidence="1" type="ORF">J2S15_002622</name>
</gene>
<keyword evidence="2" id="KW-1185">Reference proteome</keyword>
<comment type="caution">
    <text evidence="1">The sequence shown here is derived from an EMBL/GenBank/DDBJ whole genome shotgun (WGS) entry which is preliminary data.</text>
</comment>
<reference evidence="1 2" key="1">
    <citation type="submission" date="2023-07" db="EMBL/GenBank/DDBJ databases">
        <title>Genomic Encyclopedia of Type Strains, Phase IV (KMG-IV): sequencing the most valuable type-strain genomes for metagenomic binning, comparative biology and taxonomic classification.</title>
        <authorList>
            <person name="Goeker M."/>
        </authorList>
    </citation>
    <scope>NUCLEOTIDE SEQUENCE [LARGE SCALE GENOMIC DNA]</scope>
    <source>
        <strain evidence="1 2">DSM 16784</strain>
    </source>
</reference>